<evidence type="ECO:0000256" key="3">
    <source>
        <dbReference type="ARBA" id="ARBA00022827"/>
    </source>
</evidence>
<feature type="domain" description="FAD-binding" evidence="6">
    <location>
        <begin position="7"/>
        <end position="187"/>
    </location>
</feature>
<accession>A0AAW0EGG4</accession>
<keyword evidence="2" id="KW-0285">Flavoprotein</keyword>
<evidence type="ECO:0000313" key="8">
    <source>
        <dbReference type="Proteomes" id="UP001383192"/>
    </source>
</evidence>
<evidence type="ECO:0000256" key="1">
    <source>
        <dbReference type="ARBA" id="ARBA00001974"/>
    </source>
</evidence>
<proteinExistence type="predicted"/>
<dbReference type="Proteomes" id="UP001383192">
    <property type="component" value="Unassembled WGS sequence"/>
</dbReference>
<dbReference type="GO" id="GO:0071949">
    <property type="term" value="F:FAD binding"/>
    <property type="evidence" value="ECO:0007669"/>
    <property type="project" value="InterPro"/>
</dbReference>
<evidence type="ECO:0000256" key="4">
    <source>
        <dbReference type="ARBA" id="ARBA00023002"/>
    </source>
</evidence>
<dbReference type="PANTHER" id="PTHR43004">
    <property type="entry name" value="TRK SYSTEM POTASSIUM UPTAKE PROTEIN"/>
    <property type="match status" value="1"/>
</dbReference>
<dbReference type="Gene3D" id="3.50.50.60">
    <property type="entry name" value="FAD/NAD(P)-binding domain"/>
    <property type="match status" value="2"/>
</dbReference>
<evidence type="ECO:0000313" key="7">
    <source>
        <dbReference type="EMBL" id="KAK7062567.1"/>
    </source>
</evidence>
<dbReference type="AlphaFoldDB" id="A0AAW0EGG4"/>
<feature type="domain" description="FAD-binding" evidence="6">
    <location>
        <begin position="316"/>
        <end position="384"/>
    </location>
</feature>
<keyword evidence="5" id="KW-1133">Transmembrane helix</keyword>
<comment type="cofactor">
    <cofactor evidence="1">
        <name>FAD</name>
        <dbReference type="ChEBI" id="CHEBI:57692"/>
    </cofactor>
</comment>
<name>A0AAW0EGG4_9AGAR</name>
<evidence type="ECO:0000256" key="5">
    <source>
        <dbReference type="SAM" id="Phobius"/>
    </source>
</evidence>
<dbReference type="PRINTS" id="PR00420">
    <property type="entry name" value="RNGMNOXGNASE"/>
</dbReference>
<sequence>MSLPTRTKYLVVGAGPAGLATSLSLVKHGIDPQDVVVVDARLRGENTSRAMVIHAATLEALDSIGCAQDLAQHGYKGEHFRLQDRSKATILSASFSYLASYTKFPYFLSVPQPVTEHVLEEHVKAAGIRVFRPFKVIGMKASKSGQGLDVSFETNDVLTADIVVGADGSKSVVSSLSFALVESSQELLVLQIRQIAGIDFRDTEGRLESESEEETVQSVVADGTFSELPDGFDKHTMWATVSSGGVNLLVPFTAEDASSLFGTDKVVHRIVFALPSSFAPPPSRPPLEVIQQYLDDYAPFAFSSNASKNEHPIRLSEVYWSSRFRHRSAVADTFFKRLESGAIFLVGDAAHVHSPAGGQGMNLGLRDAISLGSVLAQQSGKSESDLDHALAEHAKSRRERAIKTIGLTKNILNGATGIMESKFYYWGLVLLGYIPAFRNMFVWRLSGLGNR</sequence>
<dbReference type="PANTHER" id="PTHR43004:SF19">
    <property type="entry name" value="BINDING MONOOXYGENASE, PUTATIVE (JCVI)-RELATED"/>
    <property type="match status" value="1"/>
</dbReference>
<keyword evidence="5" id="KW-0472">Membrane</keyword>
<protein>
    <recommendedName>
        <fullName evidence="6">FAD-binding domain-containing protein</fullName>
    </recommendedName>
</protein>
<feature type="transmembrane region" description="Helical" evidence="5">
    <location>
        <begin position="423"/>
        <end position="441"/>
    </location>
</feature>
<dbReference type="Pfam" id="PF01494">
    <property type="entry name" value="FAD_binding_3"/>
    <property type="match status" value="2"/>
</dbReference>
<dbReference type="InterPro" id="IPR050641">
    <property type="entry name" value="RIFMO-like"/>
</dbReference>
<keyword evidence="8" id="KW-1185">Reference proteome</keyword>
<dbReference type="SUPFAM" id="SSF51905">
    <property type="entry name" value="FAD/NAD(P)-binding domain"/>
    <property type="match status" value="1"/>
</dbReference>
<keyword evidence="4" id="KW-0560">Oxidoreductase</keyword>
<reference evidence="7 8" key="1">
    <citation type="submission" date="2024-01" db="EMBL/GenBank/DDBJ databases">
        <title>A draft genome for a cacao thread blight-causing isolate of Paramarasmius palmivorus.</title>
        <authorList>
            <person name="Baruah I.K."/>
            <person name="Bukari Y."/>
            <person name="Amoako-Attah I."/>
            <person name="Meinhardt L.W."/>
            <person name="Bailey B.A."/>
            <person name="Cohen S.P."/>
        </authorList>
    </citation>
    <scope>NUCLEOTIDE SEQUENCE [LARGE SCALE GENOMIC DNA]</scope>
    <source>
        <strain evidence="7 8">GH-12</strain>
    </source>
</reference>
<dbReference type="GO" id="GO:0016709">
    <property type="term" value="F:oxidoreductase activity, acting on paired donors, with incorporation or reduction of molecular oxygen, NAD(P)H as one donor, and incorporation of one atom of oxygen"/>
    <property type="evidence" value="ECO:0007669"/>
    <property type="project" value="UniProtKB-ARBA"/>
</dbReference>
<organism evidence="7 8">
    <name type="scientific">Paramarasmius palmivorus</name>
    <dbReference type="NCBI Taxonomy" id="297713"/>
    <lineage>
        <taxon>Eukaryota</taxon>
        <taxon>Fungi</taxon>
        <taxon>Dikarya</taxon>
        <taxon>Basidiomycota</taxon>
        <taxon>Agaricomycotina</taxon>
        <taxon>Agaricomycetes</taxon>
        <taxon>Agaricomycetidae</taxon>
        <taxon>Agaricales</taxon>
        <taxon>Marasmiineae</taxon>
        <taxon>Marasmiaceae</taxon>
        <taxon>Paramarasmius</taxon>
    </lineage>
</organism>
<evidence type="ECO:0000259" key="6">
    <source>
        <dbReference type="Pfam" id="PF01494"/>
    </source>
</evidence>
<dbReference type="Gene3D" id="3.30.9.10">
    <property type="entry name" value="D-Amino Acid Oxidase, subunit A, domain 2"/>
    <property type="match status" value="1"/>
</dbReference>
<dbReference type="EMBL" id="JAYKXP010000001">
    <property type="protein sequence ID" value="KAK7062567.1"/>
    <property type="molecule type" value="Genomic_DNA"/>
</dbReference>
<keyword evidence="5" id="KW-0812">Transmembrane</keyword>
<gene>
    <name evidence="7" type="ORF">VNI00_000055</name>
</gene>
<comment type="caution">
    <text evidence="7">The sequence shown here is derived from an EMBL/GenBank/DDBJ whole genome shotgun (WGS) entry which is preliminary data.</text>
</comment>
<dbReference type="InterPro" id="IPR036188">
    <property type="entry name" value="FAD/NAD-bd_sf"/>
</dbReference>
<dbReference type="InterPro" id="IPR002938">
    <property type="entry name" value="FAD-bd"/>
</dbReference>
<keyword evidence="3" id="KW-0274">FAD</keyword>
<evidence type="ECO:0000256" key="2">
    <source>
        <dbReference type="ARBA" id="ARBA00022630"/>
    </source>
</evidence>